<dbReference type="Gene3D" id="6.10.340.10">
    <property type="match status" value="1"/>
</dbReference>
<evidence type="ECO:0000256" key="1">
    <source>
        <dbReference type="ARBA" id="ARBA00004370"/>
    </source>
</evidence>
<evidence type="ECO:0000259" key="9">
    <source>
        <dbReference type="PROSITE" id="PS50885"/>
    </source>
</evidence>
<dbReference type="Proteomes" id="UP000484875">
    <property type="component" value="Unassembled WGS sequence"/>
</dbReference>
<evidence type="ECO:0000256" key="3">
    <source>
        <dbReference type="ARBA" id="ARBA00029447"/>
    </source>
</evidence>
<accession>A0A845HRC6</accession>
<dbReference type="PANTHER" id="PTHR43531:SF14">
    <property type="entry name" value="METHYL-ACCEPTING CHEMOTAXIS PROTEIN I-RELATED"/>
    <property type="match status" value="1"/>
</dbReference>
<dbReference type="InterPro" id="IPR051310">
    <property type="entry name" value="MCP_chemotaxis"/>
</dbReference>
<dbReference type="GO" id="GO:0006935">
    <property type="term" value="P:chemotaxis"/>
    <property type="evidence" value="ECO:0007669"/>
    <property type="project" value="InterPro"/>
</dbReference>
<reference evidence="10 11" key="1">
    <citation type="submission" date="2019-12" db="EMBL/GenBank/DDBJ databases">
        <title>Novel species isolated from a subtropical stream in China.</title>
        <authorList>
            <person name="Lu H."/>
        </authorList>
    </citation>
    <scope>NUCLEOTIDE SEQUENCE [LARGE SCALE GENOMIC DNA]</scope>
    <source>
        <strain evidence="10 11">FT107W</strain>
    </source>
</reference>
<dbReference type="GO" id="GO:0004888">
    <property type="term" value="F:transmembrane signaling receptor activity"/>
    <property type="evidence" value="ECO:0007669"/>
    <property type="project" value="InterPro"/>
</dbReference>
<dbReference type="Pfam" id="PF00015">
    <property type="entry name" value="MCPsignal"/>
    <property type="match status" value="1"/>
</dbReference>
<dbReference type="InterPro" id="IPR004089">
    <property type="entry name" value="MCPsignal_dom"/>
</dbReference>
<evidence type="ECO:0000313" key="10">
    <source>
        <dbReference type="EMBL" id="MYN20013.1"/>
    </source>
</evidence>
<dbReference type="Pfam" id="PF12729">
    <property type="entry name" value="4HB_MCP_1"/>
    <property type="match status" value="1"/>
</dbReference>
<proteinExistence type="inferred from homology"/>
<evidence type="ECO:0000256" key="7">
    <source>
        <dbReference type="SAM" id="Phobius"/>
    </source>
</evidence>
<comment type="subcellular location">
    <subcellularLocation>
        <location evidence="1">Membrane</location>
    </subcellularLocation>
</comment>
<dbReference type="Pfam" id="PF00672">
    <property type="entry name" value="HAMP"/>
    <property type="match status" value="1"/>
</dbReference>
<comment type="caution">
    <text evidence="10">The sequence shown here is derived from an EMBL/GenBank/DDBJ whole genome shotgun (WGS) entry which is preliminary data.</text>
</comment>
<organism evidence="10 11">
    <name type="scientific">Duganella vulcania</name>
    <dbReference type="NCBI Taxonomy" id="2692166"/>
    <lineage>
        <taxon>Bacteria</taxon>
        <taxon>Pseudomonadati</taxon>
        <taxon>Pseudomonadota</taxon>
        <taxon>Betaproteobacteria</taxon>
        <taxon>Burkholderiales</taxon>
        <taxon>Oxalobacteraceae</taxon>
        <taxon>Telluria group</taxon>
        <taxon>Duganella</taxon>
    </lineage>
</organism>
<dbReference type="RefSeq" id="WP_161092386.1">
    <property type="nucleotide sequence ID" value="NZ_WWCV01000060.1"/>
</dbReference>
<feature type="transmembrane region" description="Helical" evidence="7">
    <location>
        <begin position="192"/>
        <end position="212"/>
    </location>
</feature>
<feature type="domain" description="Methyl-accepting transducer" evidence="8">
    <location>
        <begin position="269"/>
        <end position="498"/>
    </location>
</feature>
<dbReference type="GO" id="GO:0005886">
    <property type="term" value="C:plasma membrane"/>
    <property type="evidence" value="ECO:0007669"/>
    <property type="project" value="TreeGrafter"/>
</dbReference>
<dbReference type="SMART" id="SM00304">
    <property type="entry name" value="HAMP"/>
    <property type="match status" value="1"/>
</dbReference>
<dbReference type="PROSITE" id="PS50111">
    <property type="entry name" value="CHEMOTAXIS_TRANSDUC_2"/>
    <property type="match status" value="1"/>
</dbReference>
<keyword evidence="5" id="KW-0175">Coiled coil</keyword>
<keyword evidence="7" id="KW-1133">Transmembrane helix</keyword>
<feature type="domain" description="HAMP" evidence="9">
    <location>
        <begin position="212"/>
        <end position="264"/>
    </location>
</feature>
<dbReference type="Gene3D" id="1.10.287.950">
    <property type="entry name" value="Methyl-accepting chemotaxis protein"/>
    <property type="match status" value="1"/>
</dbReference>
<dbReference type="CDD" id="cd06225">
    <property type="entry name" value="HAMP"/>
    <property type="match status" value="1"/>
</dbReference>
<dbReference type="CDD" id="cd11386">
    <property type="entry name" value="MCP_signal"/>
    <property type="match status" value="1"/>
</dbReference>
<evidence type="ECO:0000256" key="2">
    <source>
        <dbReference type="ARBA" id="ARBA00022481"/>
    </source>
</evidence>
<comment type="similarity">
    <text evidence="3">Belongs to the methyl-accepting chemotaxis (MCP) protein family.</text>
</comment>
<evidence type="ECO:0000256" key="6">
    <source>
        <dbReference type="SAM" id="MobiDB-lite"/>
    </source>
</evidence>
<dbReference type="SMART" id="SM00283">
    <property type="entry name" value="MA"/>
    <property type="match status" value="1"/>
</dbReference>
<dbReference type="PRINTS" id="PR00260">
    <property type="entry name" value="CHEMTRNSDUCR"/>
</dbReference>
<feature type="coiled-coil region" evidence="5">
    <location>
        <begin position="469"/>
        <end position="496"/>
    </location>
</feature>
<dbReference type="InterPro" id="IPR003660">
    <property type="entry name" value="HAMP_dom"/>
</dbReference>
<dbReference type="SUPFAM" id="SSF58104">
    <property type="entry name" value="Methyl-accepting chemotaxis protein (MCP) signaling domain"/>
    <property type="match status" value="1"/>
</dbReference>
<dbReference type="CDD" id="cd19411">
    <property type="entry name" value="MCP2201-like_sensor"/>
    <property type="match status" value="1"/>
</dbReference>
<sequence>MNLTNFKIKTRLGAGFGVLVLLMLIMIATAIGRFGAISQSAKGIVERDWPSASAAATIDAAAREDARRVLALFVITDKAQRAKSYERIDQDKKTIDAALVTLGQLTETPDEKALLAKIQAARATYNTAFLKVADLVEADDRDKASELMNSEAFPALDTLEELTGAMVKQQKTDIEDGGKVATGHIDFSRTMMIVLGVVALIVSAALAVWITASITGPLEEAVAIAKSVAAGDLSTHIEARASDETGELLEALQHMNTSLARTVHEVRSSTTTINRASAEIASGNMDLSGRTESQASSLEETASTMEELTSTVKQNADNARQANQLVISASSVATRGGELVAQVVDTMGSIKASSSKIVDIIGVIDGIAFQTNILALNAAVEAARAGEQGRGFAVVASEVRSLAQRSATAAKEIKVLIDDSVEKVDGGSAVVDEAGQTMGLIVTSVQQVADIMAEITSASQEQSMGIEQVNEAISQMDEMTQQNAALVEQAAAAAQSMQDEAATLSASVSVFKLDSSYAAPEARPAAAARPAVAKAAVAAPRLAPAGKPAEAKPAAGPAAKPAAKPATKAAKPKADLNSEWEEF</sequence>
<keyword evidence="7" id="KW-0472">Membrane</keyword>
<dbReference type="PANTHER" id="PTHR43531">
    <property type="entry name" value="PROTEIN ICFG"/>
    <property type="match status" value="1"/>
</dbReference>
<feature type="region of interest" description="Disordered" evidence="6">
    <location>
        <begin position="543"/>
        <end position="583"/>
    </location>
</feature>
<keyword evidence="4" id="KW-0807">Transducer</keyword>
<gene>
    <name evidence="10" type="ORF">GTP81_25055</name>
</gene>
<keyword evidence="11" id="KW-1185">Reference proteome</keyword>
<protein>
    <submittedName>
        <fullName evidence="10">HAMP domain-containing protein</fullName>
    </submittedName>
</protein>
<dbReference type="FunFam" id="1.10.287.950:FF:000001">
    <property type="entry name" value="Methyl-accepting chemotaxis sensory transducer"/>
    <property type="match status" value="1"/>
</dbReference>
<feature type="compositionally biased region" description="Low complexity" evidence="6">
    <location>
        <begin position="543"/>
        <end position="569"/>
    </location>
</feature>
<dbReference type="InterPro" id="IPR004090">
    <property type="entry name" value="Chemotax_Me-accpt_rcpt"/>
</dbReference>
<evidence type="ECO:0000256" key="5">
    <source>
        <dbReference type="SAM" id="Coils"/>
    </source>
</evidence>
<dbReference type="EMBL" id="WWCV01000060">
    <property type="protein sequence ID" value="MYN20013.1"/>
    <property type="molecule type" value="Genomic_DNA"/>
</dbReference>
<evidence type="ECO:0000313" key="11">
    <source>
        <dbReference type="Proteomes" id="UP000484875"/>
    </source>
</evidence>
<keyword evidence="7" id="KW-0812">Transmembrane</keyword>
<keyword evidence="2" id="KW-0488">Methylation</keyword>
<dbReference type="AlphaFoldDB" id="A0A845HRC6"/>
<feature type="transmembrane region" description="Helical" evidence="7">
    <location>
        <begin position="12"/>
        <end position="32"/>
    </location>
</feature>
<dbReference type="GO" id="GO:0007165">
    <property type="term" value="P:signal transduction"/>
    <property type="evidence" value="ECO:0007669"/>
    <property type="project" value="UniProtKB-KW"/>
</dbReference>
<dbReference type="PROSITE" id="PS50885">
    <property type="entry name" value="HAMP"/>
    <property type="match status" value="1"/>
</dbReference>
<dbReference type="InterPro" id="IPR024478">
    <property type="entry name" value="HlyB_4HB_MCP"/>
</dbReference>
<evidence type="ECO:0000259" key="8">
    <source>
        <dbReference type="PROSITE" id="PS50111"/>
    </source>
</evidence>
<name>A0A845HRC6_9BURK</name>
<dbReference type="InterPro" id="IPR047347">
    <property type="entry name" value="YvaQ-like_sensor"/>
</dbReference>
<evidence type="ECO:0000256" key="4">
    <source>
        <dbReference type="PROSITE-ProRule" id="PRU00284"/>
    </source>
</evidence>